<dbReference type="OMA" id="SKWCNIA"/>
<dbReference type="Gene3D" id="3.80.10.10">
    <property type="entry name" value="Ribonuclease Inhibitor"/>
    <property type="match status" value="1"/>
</dbReference>
<dbReference type="Proteomes" id="UP000030651">
    <property type="component" value="Unassembled WGS sequence"/>
</dbReference>
<dbReference type="eggNOG" id="ENOG502SJ7Y">
    <property type="taxonomic scope" value="Eukaryota"/>
</dbReference>
<dbReference type="EMBL" id="KI912110">
    <property type="protein sequence ID" value="ETS85763.1"/>
    <property type="molecule type" value="Genomic_DNA"/>
</dbReference>
<organism evidence="1 2">
    <name type="scientific">Pestalotiopsis fici (strain W106-1 / CGMCC3.15140)</name>
    <dbReference type="NCBI Taxonomy" id="1229662"/>
    <lineage>
        <taxon>Eukaryota</taxon>
        <taxon>Fungi</taxon>
        <taxon>Dikarya</taxon>
        <taxon>Ascomycota</taxon>
        <taxon>Pezizomycotina</taxon>
        <taxon>Sordariomycetes</taxon>
        <taxon>Xylariomycetidae</taxon>
        <taxon>Amphisphaeriales</taxon>
        <taxon>Sporocadaceae</taxon>
        <taxon>Pestalotiopsis</taxon>
    </lineage>
</organism>
<dbReference type="OrthoDB" id="3945550at2759"/>
<gene>
    <name evidence="1" type="ORF">PFICI_03788</name>
</gene>
<dbReference type="HOGENOM" id="CLU_024672_0_1_1"/>
<protein>
    <submittedName>
        <fullName evidence="1">Uncharacterized protein</fullName>
    </submittedName>
</protein>
<evidence type="ECO:0000313" key="2">
    <source>
        <dbReference type="Proteomes" id="UP000030651"/>
    </source>
</evidence>
<dbReference type="AlphaFoldDB" id="W3XI82"/>
<reference evidence="2" key="1">
    <citation type="journal article" date="2015" name="BMC Genomics">
        <title>Genomic and transcriptomic analysis of the endophytic fungus Pestalotiopsis fici reveals its lifestyle and high potential for synthesis of natural products.</title>
        <authorList>
            <person name="Wang X."/>
            <person name="Zhang X."/>
            <person name="Liu L."/>
            <person name="Xiang M."/>
            <person name="Wang W."/>
            <person name="Sun X."/>
            <person name="Che Y."/>
            <person name="Guo L."/>
            <person name="Liu G."/>
            <person name="Guo L."/>
            <person name="Wang C."/>
            <person name="Yin W.B."/>
            <person name="Stadler M."/>
            <person name="Zhang X."/>
            <person name="Liu X."/>
        </authorList>
    </citation>
    <scope>NUCLEOTIDE SEQUENCE [LARGE SCALE GENOMIC DNA]</scope>
    <source>
        <strain evidence="2">W106-1 / CGMCC3.15140</strain>
    </source>
</reference>
<evidence type="ECO:0000313" key="1">
    <source>
        <dbReference type="EMBL" id="ETS85763.1"/>
    </source>
</evidence>
<dbReference type="GeneID" id="19268801"/>
<dbReference type="InParanoid" id="W3XI82"/>
<sequence>MATLETPSTPGRLETLPTVVLDFICEILADCDSRRRSLFAFSLVNKRCCAVADRQRFERIQCKVRGSSELREDIERWTSLLETSQQFRHVRKVKVIGFMPPDSLETEEDWVVSLKVAVERSARYDREERAGEGSDHDGFFDPPVEPVMVDVAESHLDTQEAKKQHNEAWQPFADFISRLPALRDLVYSCADQVPPCLLAALHQHHPQSRLHVHTFALRSLLQKHDEIRDIDLDEYALITSPCLYSVLLYTSRGYITTGHVNYNHEALFAMASGVSPGLRHVRTNTIQAGNSPALLRAARAPRPEWRGFFMNNNGTTYAKGQLESISIIGQGSSVNLGVAAWARITDFRKLRSLEHATHESTTDDLNMLVLMASNGQLGQLRKLSLQLNASQHVYPYMEANLAVLLEHLPPLEELSITGPHGPMSLSAITRHQGASLQKLKLVPDQSTTAGVSTLAVVDSSHLVNQLQRYCPNLRQLELMLPRSKGDEREVALYQALGKFKSLTHLTILLDCCYQQWMNLHSIPPSRELIRDIFINATVDAALARSIFNFICTADPSAPSPLRVMRSSVLWCDYADIFGDSAIYNLLSWVGRSWLCQRYPRLDQTGEITVDEIQRSHRYEQIDITSDEWDDFSHGSELKQIWRELWPEKTDIRVTDCTSFPLMNASG</sequence>
<keyword evidence="2" id="KW-1185">Reference proteome</keyword>
<dbReference type="RefSeq" id="XP_007830560.1">
    <property type="nucleotide sequence ID" value="XM_007832369.1"/>
</dbReference>
<dbReference type="STRING" id="1229662.W3XI82"/>
<dbReference type="InterPro" id="IPR032675">
    <property type="entry name" value="LRR_dom_sf"/>
</dbReference>
<name>W3XI82_PESFW</name>
<dbReference type="KEGG" id="pfy:PFICI_03788"/>
<dbReference type="SUPFAM" id="SSF52047">
    <property type="entry name" value="RNI-like"/>
    <property type="match status" value="1"/>
</dbReference>
<accession>W3XI82</accession>
<proteinExistence type="predicted"/>